<name>A0A6C0J8F9_9ZZZZ</name>
<evidence type="ECO:0000313" key="1">
    <source>
        <dbReference type="EMBL" id="QHT99913.1"/>
    </source>
</evidence>
<dbReference type="EMBL" id="MN740318">
    <property type="protein sequence ID" value="QHT99913.1"/>
    <property type="molecule type" value="Genomic_DNA"/>
</dbReference>
<reference evidence="1" key="1">
    <citation type="journal article" date="2020" name="Nature">
        <title>Giant virus diversity and host interactions through global metagenomics.</title>
        <authorList>
            <person name="Schulz F."/>
            <person name="Roux S."/>
            <person name="Paez-Espino D."/>
            <person name="Jungbluth S."/>
            <person name="Walsh D.A."/>
            <person name="Denef V.J."/>
            <person name="McMahon K.D."/>
            <person name="Konstantinidis K.T."/>
            <person name="Eloe-Fadrosh E.A."/>
            <person name="Kyrpides N.C."/>
            <person name="Woyke T."/>
        </authorList>
    </citation>
    <scope>NUCLEOTIDE SEQUENCE</scope>
    <source>
        <strain evidence="1">GVMAG-M-3300025778-1</strain>
    </source>
</reference>
<sequence>MEISDTRTIVDFQKTTFCGHPRAHVRKVLIQSIGLGHADYACYWTLELLASGLVHTLWDAFFEAAALSTNRAQPNVFLFLAATYERYAPIENGFSVQTMTDIRNHPDARHILCDTAATLALCRKNKLPSLPTIKPTHDFDPVTIQETVKAPSILFGKIVTRPADPMTVSLPINEFCYCLRPDVRDSTRALYWISWILTYCREHKKQTKTVLLFANRNDEYVSGSHGTHPVWVFWDAVRKLAGPHAKTYIETLYKIHSLRWSPSEKWRQSLLIAAVLVCCESNVDTSPVTGNTEATSKVLMGMPGWIDAILRMQKSLS</sequence>
<protein>
    <submittedName>
        <fullName evidence="1">Uncharacterized protein</fullName>
    </submittedName>
</protein>
<proteinExistence type="predicted"/>
<accession>A0A6C0J8F9</accession>
<dbReference type="AlphaFoldDB" id="A0A6C0J8F9"/>
<organism evidence="1">
    <name type="scientific">viral metagenome</name>
    <dbReference type="NCBI Taxonomy" id="1070528"/>
    <lineage>
        <taxon>unclassified sequences</taxon>
        <taxon>metagenomes</taxon>
        <taxon>organismal metagenomes</taxon>
    </lineage>
</organism>